<reference evidence="1" key="1">
    <citation type="submission" date="2023-04" db="EMBL/GenBank/DDBJ databases">
        <authorList>
            <consortium name="ELIXIR-Norway"/>
        </authorList>
    </citation>
    <scope>NUCLEOTIDE SEQUENCE [LARGE SCALE GENOMIC DNA]</scope>
</reference>
<evidence type="ECO:0000313" key="1">
    <source>
        <dbReference type="EMBL" id="CAI9162886.1"/>
    </source>
</evidence>
<dbReference type="Proteomes" id="UP001176941">
    <property type="component" value="Chromosome 21"/>
</dbReference>
<name>A0ABN8YSN1_RANTA</name>
<proteinExistence type="predicted"/>
<sequence length="147" mass="15400">MVGRPSREAPPDQGPKATGKCSFLVACWGEGRGGKWHLCLPPGDIPGHHPGPGSPVAKWPLSGSERMSGRFILCLSCLSTDGWGWGLVLTVCPPAAVYCAPFLVLRILAFLPEPWRTLLPLPGVLPGAVRREAVALCSGLAGLAGNL</sequence>
<gene>
    <name evidence="1" type="ORF">MRATA1EN1_LOCUS11848</name>
</gene>
<organism evidence="1 2">
    <name type="scientific">Rangifer tarandus platyrhynchus</name>
    <name type="common">Svalbard reindeer</name>
    <dbReference type="NCBI Taxonomy" id="3082113"/>
    <lineage>
        <taxon>Eukaryota</taxon>
        <taxon>Metazoa</taxon>
        <taxon>Chordata</taxon>
        <taxon>Craniata</taxon>
        <taxon>Vertebrata</taxon>
        <taxon>Euteleostomi</taxon>
        <taxon>Mammalia</taxon>
        <taxon>Eutheria</taxon>
        <taxon>Laurasiatheria</taxon>
        <taxon>Artiodactyla</taxon>
        <taxon>Ruminantia</taxon>
        <taxon>Pecora</taxon>
        <taxon>Cervidae</taxon>
        <taxon>Odocoileinae</taxon>
        <taxon>Rangifer</taxon>
    </lineage>
</organism>
<protein>
    <submittedName>
        <fullName evidence="1">Uncharacterized protein</fullName>
    </submittedName>
</protein>
<keyword evidence="2" id="KW-1185">Reference proteome</keyword>
<accession>A0ABN8YSN1</accession>
<evidence type="ECO:0000313" key="2">
    <source>
        <dbReference type="Proteomes" id="UP001176941"/>
    </source>
</evidence>
<dbReference type="EMBL" id="OX459957">
    <property type="protein sequence ID" value="CAI9162886.1"/>
    <property type="molecule type" value="Genomic_DNA"/>
</dbReference>